<proteinExistence type="predicted"/>
<gene>
    <name evidence="2" type="ORF">N7U66_09755</name>
</gene>
<organism evidence="2 3">
    <name type="scientific">Lacinutrix neustonica</name>
    <dbReference type="NCBI Taxonomy" id="2980107"/>
    <lineage>
        <taxon>Bacteria</taxon>
        <taxon>Pseudomonadati</taxon>
        <taxon>Bacteroidota</taxon>
        <taxon>Flavobacteriia</taxon>
        <taxon>Flavobacteriales</taxon>
        <taxon>Flavobacteriaceae</taxon>
        <taxon>Lacinutrix</taxon>
    </lineage>
</organism>
<dbReference type="EMBL" id="CP113088">
    <property type="protein sequence ID" value="WAC03694.1"/>
    <property type="molecule type" value="Genomic_DNA"/>
</dbReference>
<dbReference type="PROSITE" id="PS51257">
    <property type="entry name" value="PROKAR_LIPOPROTEIN"/>
    <property type="match status" value="1"/>
</dbReference>
<name>A0A9E8SFQ7_9FLAO</name>
<dbReference type="RefSeq" id="WP_267678328.1">
    <property type="nucleotide sequence ID" value="NZ_CP113088.1"/>
</dbReference>
<accession>A0A9E8SFQ7</accession>
<reference evidence="2" key="1">
    <citation type="submission" date="2022-11" db="EMBL/GenBank/DDBJ databases">
        <title>Lacinutrix neustonica HL-RS19T sp. nov., isolated from the surface microlayer sample of brackish Lake Shihwa.</title>
        <authorList>
            <person name="Choi J.Y."/>
            <person name="Hwang C.Y."/>
        </authorList>
    </citation>
    <scope>NUCLEOTIDE SEQUENCE</scope>
    <source>
        <strain evidence="2">HL-RS19</strain>
    </source>
</reference>
<dbReference type="AlphaFoldDB" id="A0A9E8SFQ7"/>
<keyword evidence="3" id="KW-1185">Reference proteome</keyword>
<protein>
    <recommendedName>
        <fullName evidence="4">Lipoprotein</fullName>
    </recommendedName>
</protein>
<evidence type="ECO:0008006" key="4">
    <source>
        <dbReference type="Google" id="ProtNLM"/>
    </source>
</evidence>
<dbReference type="KEGG" id="lnu:N7U66_09755"/>
<feature type="chain" id="PRO_5038452061" description="Lipoprotein" evidence="1">
    <location>
        <begin position="20"/>
        <end position="43"/>
    </location>
</feature>
<evidence type="ECO:0000256" key="1">
    <source>
        <dbReference type="SAM" id="SignalP"/>
    </source>
</evidence>
<dbReference type="Proteomes" id="UP001164705">
    <property type="component" value="Chromosome"/>
</dbReference>
<feature type="signal peptide" evidence="1">
    <location>
        <begin position="1"/>
        <end position="19"/>
    </location>
</feature>
<evidence type="ECO:0000313" key="2">
    <source>
        <dbReference type="EMBL" id="WAC03694.1"/>
    </source>
</evidence>
<keyword evidence="1" id="KW-0732">Signal</keyword>
<evidence type="ECO:0000313" key="3">
    <source>
        <dbReference type="Proteomes" id="UP001164705"/>
    </source>
</evidence>
<sequence length="43" mass="4991">MLKKTIFIALGLIMLSCNSSDDNENQEGTDTNNYIYFMSRKNR</sequence>